<keyword evidence="1" id="KW-0732">Signal</keyword>
<organism evidence="2 3">
    <name type="scientific">Rhodosorus marinus</name>
    <dbReference type="NCBI Taxonomy" id="101924"/>
    <lineage>
        <taxon>Eukaryota</taxon>
        <taxon>Rhodophyta</taxon>
        <taxon>Stylonematophyceae</taxon>
        <taxon>Stylonematales</taxon>
        <taxon>Stylonemataceae</taxon>
        <taxon>Rhodosorus</taxon>
    </lineage>
</organism>
<protein>
    <submittedName>
        <fullName evidence="2">Uncharacterized protein</fullName>
    </submittedName>
</protein>
<accession>A0AAV8UJC1</accession>
<feature type="chain" id="PRO_5043462759" evidence="1">
    <location>
        <begin position="30"/>
        <end position="696"/>
    </location>
</feature>
<dbReference type="Proteomes" id="UP001157974">
    <property type="component" value="Unassembled WGS sequence"/>
</dbReference>
<comment type="caution">
    <text evidence="2">The sequence shown here is derived from an EMBL/GenBank/DDBJ whole genome shotgun (WGS) entry which is preliminary data.</text>
</comment>
<evidence type="ECO:0000313" key="2">
    <source>
        <dbReference type="EMBL" id="KAJ8901148.1"/>
    </source>
</evidence>
<feature type="signal peptide" evidence="1">
    <location>
        <begin position="1"/>
        <end position="29"/>
    </location>
</feature>
<gene>
    <name evidence="2" type="ORF">NDN08_005008</name>
</gene>
<evidence type="ECO:0000313" key="3">
    <source>
        <dbReference type="Proteomes" id="UP001157974"/>
    </source>
</evidence>
<name>A0AAV8UJC1_9RHOD</name>
<proteinExistence type="predicted"/>
<dbReference type="AlphaFoldDB" id="A0AAV8UJC1"/>
<sequence>MSASAFVGNMHRLAAFVLLSMVVLRLTAGATTCDADPKKGLFGYEGACFDLIDRLDSKHGEVCISTIVRAPTSSRPGGTCLRAKFTVPSTDESILKLRAGVHKKGDPITSKSSRYTRKRTVASLNSPHVHKASLVFCPSAISVLEIPCCGSDLQFLGFAVVSSPGAIINGPNQVDEQLQLKAYISPQTTTEGICDETRIGGGRKEFLCTLKLTCDSCPNSACNDSGTCVRTSDYACGDLGEEFKDPDTGACGCRCDPSKTDVCVDETNGCVKVSDFESQSCSSSEVAVIDPSDNSCQCEAVACGENECFDPIQGCLSLESSAFCDAGGPGSLLYKDDHGSCSCCPQGSCFSVDSDAGGIKCISEADFGSDCTFSSAITDSEGLCQCCASLPDHCFDTDQQKCVGPAERKTACDAEAAADPFGRQLKIFTDFPVRSSLDFLPRILRPVPHGGLETNSDSHNTLGALPLFQFAPAKAAPGACECCPGVGDNENSCVNADQQCVSRQAFSSSNCNGLFPHADASGNCECCRTAVGEDQCVIFGQCIDNDKYAAGFCGSELGASLGAPDENGFCHCVSRCPADQCLDDSNTCVSVSSDSAKAVCESLPKIPQHVLAVKNENTEKCECCGADSSDCVNLDGGIDNATCVSTSAYSSTTCSSSEVRILSKRFLFAFFHAPLSVTSFRCSVNLLFVMRAGSIH</sequence>
<keyword evidence="3" id="KW-1185">Reference proteome</keyword>
<reference evidence="2 3" key="1">
    <citation type="journal article" date="2023" name="Nat. Commun.">
        <title>Origin of minicircular mitochondrial genomes in red algae.</title>
        <authorList>
            <person name="Lee Y."/>
            <person name="Cho C.H."/>
            <person name="Lee Y.M."/>
            <person name="Park S.I."/>
            <person name="Yang J.H."/>
            <person name="West J.A."/>
            <person name="Bhattacharya D."/>
            <person name="Yoon H.S."/>
        </authorList>
    </citation>
    <scope>NUCLEOTIDE SEQUENCE [LARGE SCALE GENOMIC DNA]</scope>
    <source>
        <strain evidence="2 3">CCMP1338</strain>
        <tissue evidence="2">Whole cell</tissue>
    </source>
</reference>
<dbReference type="EMBL" id="JAMWBK010000012">
    <property type="protein sequence ID" value="KAJ8901148.1"/>
    <property type="molecule type" value="Genomic_DNA"/>
</dbReference>
<evidence type="ECO:0000256" key="1">
    <source>
        <dbReference type="SAM" id="SignalP"/>
    </source>
</evidence>